<accession>A0A0R3MJV2</accession>
<dbReference type="AlphaFoldDB" id="A0A0R3MJV2"/>
<dbReference type="EMBL" id="LLYB01000113">
    <property type="protein sequence ID" value="KRR17805.1"/>
    <property type="molecule type" value="Genomic_DNA"/>
</dbReference>
<organism evidence="1 2">
    <name type="scientific">Bradyrhizobium lablabi</name>
    <dbReference type="NCBI Taxonomy" id="722472"/>
    <lineage>
        <taxon>Bacteria</taxon>
        <taxon>Pseudomonadati</taxon>
        <taxon>Pseudomonadota</taxon>
        <taxon>Alphaproteobacteria</taxon>
        <taxon>Hyphomicrobiales</taxon>
        <taxon>Nitrobacteraceae</taxon>
        <taxon>Bradyrhizobium</taxon>
    </lineage>
</organism>
<evidence type="ECO:0000313" key="1">
    <source>
        <dbReference type="EMBL" id="KRR17805.1"/>
    </source>
</evidence>
<reference evidence="1 2" key="1">
    <citation type="submission" date="2014-03" db="EMBL/GenBank/DDBJ databases">
        <title>Bradyrhizobium valentinum sp. nov., isolated from effective nodules of Lupinus mariae-josephae, a lupine endemic of basic-lime soils in Eastern Spain.</title>
        <authorList>
            <person name="Duran D."/>
            <person name="Rey L."/>
            <person name="Navarro A."/>
            <person name="Busquets A."/>
            <person name="Imperial J."/>
            <person name="Ruiz-Argueso T."/>
        </authorList>
    </citation>
    <scope>NUCLEOTIDE SEQUENCE [LARGE SCALE GENOMIC DNA]</scope>
    <source>
        <strain evidence="1 2">CCBAU 23086</strain>
    </source>
</reference>
<protein>
    <recommendedName>
        <fullName evidence="3">50S ribosomal protein L29</fullName>
    </recommendedName>
</protein>
<dbReference type="Proteomes" id="UP000051660">
    <property type="component" value="Unassembled WGS sequence"/>
</dbReference>
<sequence length="66" mass="7502">MGLDQIRAEIALRRLVGRQRKELLQLQRGSTASASAKALLQRLLDKIEHVLRRTRPTEGQTTPAKR</sequence>
<comment type="caution">
    <text evidence="1">The sequence shown here is derived from an EMBL/GenBank/DDBJ whole genome shotgun (WGS) entry which is preliminary data.</text>
</comment>
<gene>
    <name evidence="1" type="ORF">CQ14_37560</name>
</gene>
<name>A0A0R3MJV2_9BRAD</name>
<proteinExistence type="predicted"/>
<evidence type="ECO:0000313" key="2">
    <source>
        <dbReference type="Proteomes" id="UP000051660"/>
    </source>
</evidence>
<evidence type="ECO:0008006" key="3">
    <source>
        <dbReference type="Google" id="ProtNLM"/>
    </source>
</evidence>